<dbReference type="Pfam" id="PF20149">
    <property type="entry name" value="DUF6532"/>
    <property type="match status" value="1"/>
</dbReference>
<dbReference type="OrthoDB" id="2790754at2759"/>
<accession>A0A9P6E3B1</accession>
<keyword evidence="3" id="KW-1185">Reference proteome</keyword>
<protein>
    <recommendedName>
        <fullName evidence="1">DUF6532 domain-containing protein</fullName>
    </recommendedName>
</protein>
<reference evidence="2" key="1">
    <citation type="submission" date="2020-11" db="EMBL/GenBank/DDBJ databases">
        <authorList>
            <consortium name="DOE Joint Genome Institute"/>
            <person name="Ahrendt S."/>
            <person name="Riley R."/>
            <person name="Andreopoulos W."/>
            <person name="Labutti K."/>
            <person name="Pangilinan J."/>
            <person name="Ruiz-Duenas F.J."/>
            <person name="Barrasa J.M."/>
            <person name="Sanchez-Garcia M."/>
            <person name="Camarero S."/>
            <person name="Miyauchi S."/>
            <person name="Serrano A."/>
            <person name="Linde D."/>
            <person name="Babiker R."/>
            <person name="Drula E."/>
            <person name="Ayuso-Fernandez I."/>
            <person name="Pacheco R."/>
            <person name="Padilla G."/>
            <person name="Ferreira P."/>
            <person name="Barriuso J."/>
            <person name="Kellner H."/>
            <person name="Castanera R."/>
            <person name="Alfaro M."/>
            <person name="Ramirez L."/>
            <person name="Pisabarro A.G."/>
            <person name="Kuo A."/>
            <person name="Tritt A."/>
            <person name="Lipzen A."/>
            <person name="He G."/>
            <person name="Yan M."/>
            <person name="Ng V."/>
            <person name="Cullen D."/>
            <person name="Martin F."/>
            <person name="Rosso M.-N."/>
            <person name="Henrissat B."/>
            <person name="Hibbett D."/>
            <person name="Martinez A.T."/>
            <person name="Grigoriev I.V."/>
        </authorList>
    </citation>
    <scope>NUCLEOTIDE SEQUENCE</scope>
    <source>
        <strain evidence="2">CBS 506.95</strain>
    </source>
</reference>
<proteinExistence type="predicted"/>
<sequence>MYYGFSSMDHAAICSRVAWLLEKGVFRYGGIKLETKEYDVQAPLATPLMSALIRAQWFDGTKGDRPAYHAIMKLKSIPKETVILCFTVTECVLKCWQGGSFTRVNFSEDNCSTRYNFFLDTWNELETNAPSYTKRILSQNFIRTLKHTKNSSLLHSEEDVRRDIVGINFEALNSLDGDLIS</sequence>
<evidence type="ECO:0000313" key="3">
    <source>
        <dbReference type="Proteomes" id="UP000807306"/>
    </source>
</evidence>
<dbReference type="EMBL" id="MU157995">
    <property type="protein sequence ID" value="KAF9521730.1"/>
    <property type="molecule type" value="Genomic_DNA"/>
</dbReference>
<gene>
    <name evidence="2" type="ORF">CPB83DRAFT_184982</name>
</gene>
<comment type="caution">
    <text evidence="2">The sequence shown here is derived from an EMBL/GenBank/DDBJ whole genome shotgun (WGS) entry which is preliminary data.</text>
</comment>
<organism evidence="2 3">
    <name type="scientific">Crepidotus variabilis</name>
    <dbReference type="NCBI Taxonomy" id="179855"/>
    <lineage>
        <taxon>Eukaryota</taxon>
        <taxon>Fungi</taxon>
        <taxon>Dikarya</taxon>
        <taxon>Basidiomycota</taxon>
        <taxon>Agaricomycotina</taxon>
        <taxon>Agaricomycetes</taxon>
        <taxon>Agaricomycetidae</taxon>
        <taxon>Agaricales</taxon>
        <taxon>Agaricineae</taxon>
        <taxon>Crepidotaceae</taxon>
        <taxon>Crepidotus</taxon>
    </lineage>
</organism>
<evidence type="ECO:0000313" key="2">
    <source>
        <dbReference type="EMBL" id="KAF9521730.1"/>
    </source>
</evidence>
<feature type="domain" description="DUF6532" evidence="1">
    <location>
        <begin position="2"/>
        <end position="124"/>
    </location>
</feature>
<dbReference type="InterPro" id="IPR045341">
    <property type="entry name" value="DUF6532"/>
</dbReference>
<dbReference type="AlphaFoldDB" id="A0A9P6E3B1"/>
<name>A0A9P6E3B1_9AGAR</name>
<evidence type="ECO:0000259" key="1">
    <source>
        <dbReference type="Pfam" id="PF20149"/>
    </source>
</evidence>
<dbReference type="Proteomes" id="UP000807306">
    <property type="component" value="Unassembled WGS sequence"/>
</dbReference>